<dbReference type="EMBL" id="VLTL01000026">
    <property type="protein sequence ID" value="KAA0168784.1"/>
    <property type="molecule type" value="Genomic_DNA"/>
</dbReference>
<dbReference type="Proteomes" id="UP000324907">
    <property type="component" value="Unassembled WGS sequence"/>
</dbReference>
<protein>
    <submittedName>
        <fullName evidence="2">Uncharacterized protein</fullName>
    </submittedName>
</protein>
<organism evidence="2 3">
    <name type="scientific">Cafeteria roenbergensis</name>
    <name type="common">Marine flagellate</name>
    <dbReference type="NCBI Taxonomy" id="33653"/>
    <lineage>
        <taxon>Eukaryota</taxon>
        <taxon>Sar</taxon>
        <taxon>Stramenopiles</taxon>
        <taxon>Bigyra</taxon>
        <taxon>Opalozoa</taxon>
        <taxon>Bicosoecida</taxon>
        <taxon>Cafeteriaceae</taxon>
        <taxon>Cafeteria</taxon>
    </lineage>
</organism>
<evidence type="ECO:0000256" key="1">
    <source>
        <dbReference type="SAM" id="MobiDB-lite"/>
    </source>
</evidence>
<accession>A0A5A8DVS2</accession>
<proteinExistence type="predicted"/>
<comment type="caution">
    <text evidence="2">The sequence shown here is derived from an EMBL/GenBank/DDBJ whole genome shotgun (WGS) entry which is preliminary data.</text>
</comment>
<feature type="region of interest" description="Disordered" evidence="1">
    <location>
        <begin position="33"/>
        <end position="53"/>
    </location>
</feature>
<dbReference type="AlphaFoldDB" id="A0A5A8DVS2"/>
<gene>
    <name evidence="2" type="ORF">FNF28_02332</name>
</gene>
<name>A0A5A8DVS2_CAFRO</name>
<sequence length="80" mass="8299">MASHGPGLSRMPSAGIPESYAMLKHLELQVSVGAGGPMPTLTPPDGRGLPVSADEALPDTSRFTALADDYAARIMSMEDS</sequence>
<reference evidence="2 3" key="1">
    <citation type="submission" date="2019-07" db="EMBL/GenBank/DDBJ databases">
        <title>Genomes of Cafeteria roenbergensis.</title>
        <authorList>
            <person name="Fischer M.G."/>
            <person name="Hackl T."/>
            <person name="Roman M."/>
        </authorList>
    </citation>
    <scope>NUCLEOTIDE SEQUENCE [LARGE SCALE GENOMIC DNA]</scope>
    <source>
        <strain evidence="2 3">RCC970-E3</strain>
    </source>
</reference>
<evidence type="ECO:0000313" key="2">
    <source>
        <dbReference type="EMBL" id="KAA0168784.1"/>
    </source>
</evidence>
<evidence type="ECO:0000313" key="3">
    <source>
        <dbReference type="Proteomes" id="UP000324907"/>
    </source>
</evidence>